<feature type="compositionally biased region" description="Polar residues" evidence="1">
    <location>
        <begin position="108"/>
        <end position="118"/>
    </location>
</feature>
<name>A0A7S1XAX4_9RHOD</name>
<sequence>MSEGEGTPSSSDMWTADDENNLSALLERRYRLRPKERDKPIGFYAKNGMRMDWVLINNFRKSGGKEVGRRQIFRRRNTLKQALGDVSLPQGLGPLLTKQEIEQLVKYHSSQSSTTTFAGSPPPSSSHSSDGEETEEKTRSSVRFLLNQDVDQ</sequence>
<gene>
    <name evidence="2" type="ORF">CCAE0312_LOCUS530</name>
</gene>
<evidence type="ECO:0000313" key="2">
    <source>
        <dbReference type="EMBL" id="CAD9222425.1"/>
    </source>
</evidence>
<organism evidence="2">
    <name type="scientific">Compsopogon caeruleus</name>
    <dbReference type="NCBI Taxonomy" id="31354"/>
    <lineage>
        <taxon>Eukaryota</taxon>
        <taxon>Rhodophyta</taxon>
        <taxon>Compsopogonophyceae</taxon>
        <taxon>Compsopogonales</taxon>
        <taxon>Compsopogonaceae</taxon>
        <taxon>Compsopogon</taxon>
    </lineage>
</organism>
<dbReference type="AlphaFoldDB" id="A0A7S1XAX4"/>
<proteinExistence type="predicted"/>
<accession>A0A7S1XAX4</accession>
<feature type="region of interest" description="Disordered" evidence="1">
    <location>
        <begin position="107"/>
        <end position="152"/>
    </location>
</feature>
<reference evidence="2" key="1">
    <citation type="submission" date="2021-01" db="EMBL/GenBank/DDBJ databases">
        <authorList>
            <person name="Corre E."/>
            <person name="Pelletier E."/>
            <person name="Niang G."/>
            <person name="Scheremetjew M."/>
            <person name="Finn R."/>
            <person name="Kale V."/>
            <person name="Holt S."/>
            <person name="Cochrane G."/>
            <person name="Meng A."/>
            <person name="Brown T."/>
            <person name="Cohen L."/>
        </authorList>
    </citation>
    <scope>NUCLEOTIDE SEQUENCE</scope>
    <source>
        <strain evidence="2">SAG 36.94</strain>
    </source>
</reference>
<protein>
    <submittedName>
        <fullName evidence="2">Uncharacterized protein</fullName>
    </submittedName>
</protein>
<evidence type="ECO:0000256" key="1">
    <source>
        <dbReference type="SAM" id="MobiDB-lite"/>
    </source>
</evidence>
<dbReference type="EMBL" id="HBGH01001108">
    <property type="protein sequence ID" value="CAD9222425.1"/>
    <property type="molecule type" value="Transcribed_RNA"/>
</dbReference>